<keyword evidence="3" id="KW-1185">Reference proteome</keyword>
<sequence length="112" mass="12046">MSHHSPRHARVSADQPMPDDGRRSYLSALEAAVGEHGGMSCGVVPREGTPVLHVINAELPGRWVEVGCDYVDGAWWFVWDCTGQTIGTVDDSAGVARVVGVEVGAHVRRVSR</sequence>
<accession>A0ABW2CF76</accession>
<evidence type="ECO:0000313" key="3">
    <source>
        <dbReference type="Proteomes" id="UP001596380"/>
    </source>
</evidence>
<protein>
    <submittedName>
        <fullName evidence="2">Uncharacterized protein</fullName>
    </submittedName>
</protein>
<evidence type="ECO:0000313" key="2">
    <source>
        <dbReference type="EMBL" id="MFC6880169.1"/>
    </source>
</evidence>
<organism evidence="2 3">
    <name type="scientific">Actinomadura yumaensis</name>
    <dbReference type="NCBI Taxonomy" id="111807"/>
    <lineage>
        <taxon>Bacteria</taxon>
        <taxon>Bacillati</taxon>
        <taxon>Actinomycetota</taxon>
        <taxon>Actinomycetes</taxon>
        <taxon>Streptosporangiales</taxon>
        <taxon>Thermomonosporaceae</taxon>
        <taxon>Actinomadura</taxon>
    </lineage>
</organism>
<feature type="compositionally biased region" description="Basic residues" evidence="1">
    <location>
        <begin position="1"/>
        <end position="10"/>
    </location>
</feature>
<proteinExistence type="predicted"/>
<comment type="caution">
    <text evidence="2">The sequence shown here is derived from an EMBL/GenBank/DDBJ whole genome shotgun (WGS) entry which is preliminary data.</text>
</comment>
<dbReference type="EMBL" id="JBHSXS010000004">
    <property type="protein sequence ID" value="MFC6880169.1"/>
    <property type="molecule type" value="Genomic_DNA"/>
</dbReference>
<name>A0ABW2CF76_9ACTN</name>
<feature type="region of interest" description="Disordered" evidence="1">
    <location>
        <begin position="1"/>
        <end position="22"/>
    </location>
</feature>
<dbReference type="Proteomes" id="UP001596380">
    <property type="component" value="Unassembled WGS sequence"/>
</dbReference>
<evidence type="ECO:0000256" key="1">
    <source>
        <dbReference type="SAM" id="MobiDB-lite"/>
    </source>
</evidence>
<gene>
    <name evidence="2" type="ORF">ACFQKB_10375</name>
</gene>
<reference evidence="3" key="1">
    <citation type="journal article" date="2019" name="Int. J. Syst. Evol. Microbiol.">
        <title>The Global Catalogue of Microorganisms (GCM) 10K type strain sequencing project: providing services to taxonomists for standard genome sequencing and annotation.</title>
        <authorList>
            <consortium name="The Broad Institute Genomics Platform"/>
            <consortium name="The Broad Institute Genome Sequencing Center for Infectious Disease"/>
            <person name="Wu L."/>
            <person name="Ma J."/>
        </authorList>
    </citation>
    <scope>NUCLEOTIDE SEQUENCE [LARGE SCALE GENOMIC DNA]</scope>
    <source>
        <strain evidence="3">JCM 3369</strain>
    </source>
</reference>
<dbReference type="RefSeq" id="WP_160820662.1">
    <property type="nucleotide sequence ID" value="NZ_JBHSXE010000001.1"/>
</dbReference>